<accession>A0A3M6X179</accession>
<feature type="compositionally biased region" description="Low complexity" evidence="1">
    <location>
        <begin position="888"/>
        <end position="897"/>
    </location>
</feature>
<sequence>MSILDLILFNMPPNPDYAEQVSVFHFTNRISSAKIRKYKMATERGMSNVPGGGPSSNTPMPGAVVTPAPQVEPAGDGRQRMDQTGQMGPPTRPSAERAGSKRPSTEDPPGSEEPASKKPKLKLKVREPDASLSPASAPAGPAPRPTPSPAPPGDNITVGSASAGTPAPKPRRSSDIRFRYSENMKLDDPSLKIDNGNESSDLSSAPPSPPAPKEPSPAPDADYGYLMSFYVEGGADDHPAPPKKAPPRKKPKHKQQNKAPALPPAPAPQPAPQHPPIPHQMMPPPPGAHQHRPHTGPPPPHPAQFQQPPPPPVSRPPPQLQLPQVQLIDFDEVNRDNKPRPPSTVNKMVCMLQALSNALTNFGGVPPVPKSPAPDHQGQTSNENNNSKNTSEKDNSRSKDNIDALLGLLGDEDDSDKGEEGTKSDAISKRSNNLPHKPNQDYLLPRPGDPDGPLTYGIQFIQNALKSWAQQRLQHQYHGDLLKQAQNWQQQQLTSQKRGPGRPRKFPTEEVEADKQSLPSQPPPFQIRMESTPEGVAIKAFQHVLDSGCLQVNAMLPIELTTALRHLYMQIDHLINQGAKNEPEWQCMSYGAQIAANRVRVEKWKEAQARAHEEMARQQQLSHQAMMRSMGIAQPQPEQPPLTAEQRRAQEQAREIELDRRRSMQLALQQPQVSANMLNPMQFSNQPHIAPAASHASSPRPSGSQTRHRSQPASPAVGGTPNSNGKSADQVKMYPPNLTPRSGASMKFSFPPPNAEAARAFGADAFPSNGQMHINGTAASPPLAQHVPQAPARRKSSNNTSTRPTASEVRPSIETATAKQPNGEAPHTNGESKKANQKTKEVVNVEDDADTIQVKQEVRSTPVQQIPAVMPTTTGFTAVNALPQKRQASASASRPSSAGGGNAGVKKSKVQKGA</sequence>
<feature type="region of interest" description="Disordered" evidence="1">
    <location>
        <begin position="877"/>
        <end position="914"/>
    </location>
</feature>
<feature type="compositionally biased region" description="Pro residues" evidence="1">
    <location>
        <begin position="261"/>
        <end position="287"/>
    </location>
</feature>
<evidence type="ECO:0000313" key="3">
    <source>
        <dbReference type="Proteomes" id="UP000281245"/>
    </source>
</evidence>
<feature type="compositionally biased region" description="Basic and acidic residues" evidence="1">
    <location>
        <begin position="418"/>
        <end position="428"/>
    </location>
</feature>
<organism evidence="2 3">
    <name type="scientific">Hortaea werneckii</name>
    <name type="common">Black yeast</name>
    <name type="synonym">Cladosporium werneckii</name>
    <dbReference type="NCBI Taxonomy" id="91943"/>
    <lineage>
        <taxon>Eukaryota</taxon>
        <taxon>Fungi</taxon>
        <taxon>Dikarya</taxon>
        <taxon>Ascomycota</taxon>
        <taxon>Pezizomycotina</taxon>
        <taxon>Dothideomycetes</taxon>
        <taxon>Dothideomycetidae</taxon>
        <taxon>Mycosphaerellales</taxon>
        <taxon>Teratosphaeriaceae</taxon>
        <taxon>Hortaea</taxon>
    </lineage>
</organism>
<feature type="region of interest" description="Disordered" evidence="1">
    <location>
        <begin position="488"/>
        <end position="524"/>
    </location>
</feature>
<dbReference type="EMBL" id="QWIJ01000273">
    <property type="protein sequence ID" value="RMX84607.1"/>
    <property type="molecule type" value="Genomic_DNA"/>
</dbReference>
<feature type="compositionally biased region" description="Basic and acidic residues" evidence="1">
    <location>
        <begin position="645"/>
        <end position="655"/>
    </location>
</feature>
<feature type="compositionally biased region" description="Polar residues" evidence="1">
    <location>
        <begin position="768"/>
        <end position="778"/>
    </location>
</feature>
<feature type="compositionally biased region" description="Pro residues" evidence="1">
    <location>
        <begin position="140"/>
        <end position="152"/>
    </location>
</feature>
<feature type="region of interest" description="Disordered" evidence="1">
    <location>
        <begin position="633"/>
        <end position="655"/>
    </location>
</feature>
<dbReference type="AlphaFoldDB" id="A0A3M6X179"/>
<gene>
    <name evidence="2" type="ORF">D0869_04444</name>
</gene>
<feature type="region of interest" description="Disordered" evidence="1">
    <location>
        <begin position="766"/>
        <end position="846"/>
    </location>
</feature>
<dbReference type="Proteomes" id="UP000281245">
    <property type="component" value="Unassembled WGS sequence"/>
</dbReference>
<feature type="region of interest" description="Disordered" evidence="1">
    <location>
        <begin position="361"/>
        <end position="450"/>
    </location>
</feature>
<feature type="compositionally biased region" description="Basic and acidic residues" evidence="1">
    <location>
        <begin position="390"/>
        <end position="402"/>
    </location>
</feature>
<reference evidence="2 3" key="1">
    <citation type="journal article" date="2018" name="BMC Genomics">
        <title>Genomic evidence for intraspecific hybridization in a clonal and extremely halotolerant yeast.</title>
        <authorList>
            <person name="Gostincar C."/>
            <person name="Stajich J.E."/>
            <person name="Zupancic J."/>
            <person name="Zalar P."/>
            <person name="Gunde-Cimerman N."/>
        </authorList>
    </citation>
    <scope>NUCLEOTIDE SEQUENCE [LARGE SCALE GENOMIC DNA]</scope>
    <source>
        <strain evidence="2 3">EXF-6656</strain>
    </source>
</reference>
<feature type="compositionally biased region" description="Basic and acidic residues" evidence="1">
    <location>
        <begin position="172"/>
        <end position="191"/>
    </location>
</feature>
<comment type="caution">
    <text evidence="2">The sequence shown here is derived from an EMBL/GenBank/DDBJ whole genome shotgun (WGS) entry which is preliminary data.</text>
</comment>
<feature type="compositionally biased region" description="Pro residues" evidence="1">
    <location>
        <begin position="206"/>
        <end position="218"/>
    </location>
</feature>
<feature type="compositionally biased region" description="Basic and acidic residues" evidence="1">
    <location>
        <begin position="94"/>
        <end position="105"/>
    </location>
</feature>
<feature type="compositionally biased region" description="Low complexity" evidence="1">
    <location>
        <begin position="130"/>
        <end position="139"/>
    </location>
</feature>
<dbReference type="VEuPathDB" id="FungiDB:BTJ68_02647"/>
<proteinExistence type="predicted"/>
<evidence type="ECO:0000256" key="1">
    <source>
        <dbReference type="SAM" id="MobiDB-lite"/>
    </source>
</evidence>
<feature type="region of interest" description="Disordered" evidence="1">
    <location>
        <begin position="682"/>
        <end position="749"/>
    </location>
</feature>
<feature type="compositionally biased region" description="Low complexity" evidence="1">
    <location>
        <begin position="687"/>
        <end position="702"/>
    </location>
</feature>
<feature type="region of interest" description="Disordered" evidence="1">
    <location>
        <begin position="44"/>
        <end position="344"/>
    </location>
</feature>
<protein>
    <submittedName>
        <fullName evidence="2">Uncharacterized protein</fullName>
    </submittedName>
</protein>
<feature type="compositionally biased region" description="Low complexity" evidence="1">
    <location>
        <begin position="380"/>
        <end position="389"/>
    </location>
</feature>
<feature type="compositionally biased region" description="Basic and acidic residues" evidence="1">
    <location>
        <begin position="830"/>
        <end position="843"/>
    </location>
</feature>
<feature type="compositionally biased region" description="Pro residues" evidence="1">
    <location>
        <begin position="295"/>
        <end position="320"/>
    </location>
</feature>
<name>A0A3M6X179_HORWE</name>
<evidence type="ECO:0000313" key="2">
    <source>
        <dbReference type="EMBL" id="RMX84607.1"/>
    </source>
</evidence>
<feature type="compositionally biased region" description="Basic residues" evidence="1">
    <location>
        <begin position="245"/>
        <end position="256"/>
    </location>
</feature>
<dbReference type="OrthoDB" id="3648726at2759"/>